<dbReference type="Gene3D" id="1.10.287.210">
    <property type="match status" value="1"/>
</dbReference>
<dbReference type="SUPFAM" id="SSF58069">
    <property type="entry name" value="Virus ectodomain"/>
    <property type="match status" value="1"/>
</dbReference>
<dbReference type="AlphaFoldDB" id="A0A091MDD5"/>
<dbReference type="Proteomes" id="UP000053537">
    <property type="component" value="Unassembled WGS sequence"/>
</dbReference>
<dbReference type="EMBL" id="KK824329">
    <property type="protein sequence ID" value="KFP71895.1"/>
    <property type="molecule type" value="Genomic_DNA"/>
</dbReference>
<proteinExistence type="predicted"/>
<reference evidence="1 2" key="1">
    <citation type="submission" date="2014-04" db="EMBL/GenBank/DDBJ databases">
        <title>Genome evolution of avian class.</title>
        <authorList>
            <person name="Zhang G."/>
            <person name="Li C."/>
        </authorList>
    </citation>
    <scope>NUCLEOTIDE SEQUENCE [LARGE SCALE GENOMIC DNA]</scope>
    <source>
        <strain evidence="1">BGI_N310</strain>
    </source>
</reference>
<accession>A0A091MDD5</accession>
<name>A0A091MDD5_9PASS</name>
<feature type="non-terminal residue" evidence="1">
    <location>
        <position position="1"/>
    </location>
</feature>
<keyword evidence="2" id="KW-1185">Reference proteome</keyword>
<protein>
    <submittedName>
        <fullName evidence="1">Uncharacterized protein</fullName>
    </submittedName>
</protein>
<feature type="non-terminal residue" evidence="1">
    <location>
        <position position="41"/>
    </location>
</feature>
<evidence type="ECO:0000313" key="1">
    <source>
        <dbReference type="EMBL" id="KFP71895.1"/>
    </source>
</evidence>
<evidence type="ECO:0000313" key="2">
    <source>
        <dbReference type="Proteomes" id="UP000053537"/>
    </source>
</evidence>
<organism evidence="1 2">
    <name type="scientific">Acanthisitta chloris</name>
    <name type="common">rifleman</name>
    <dbReference type="NCBI Taxonomy" id="57068"/>
    <lineage>
        <taxon>Eukaryota</taxon>
        <taxon>Metazoa</taxon>
        <taxon>Chordata</taxon>
        <taxon>Craniata</taxon>
        <taxon>Vertebrata</taxon>
        <taxon>Euteleostomi</taxon>
        <taxon>Archelosauria</taxon>
        <taxon>Archosauria</taxon>
        <taxon>Dinosauria</taxon>
        <taxon>Saurischia</taxon>
        <taxon>Theropoda</taxon>
        <taxon>Coelurosauria</taxon>
        <taxon>Aves</taxon>
        <taxon>Neognathae</taxon>
        <taxon>Neoaves</taxon>
        <taxon>Telluraves</taxon>
        <taxon>Australaves</taxon>
        <taxon>Passeriformes</taxon>
        <taxon>Acanthisittidae</taxon>
        <taxon>Acanthisitta</taxon>
    </lineage>
</organism>
<gene>
    <name evidence="1" type="ORF">N310_12491</name>
</gene>
<sequence>AAIDFLLLVQGHGCQDFAGLCCMNLSVHSEPVHKSISILKQ</sequence>